<feature type="compositionally biased region" description="Gly residues" evidence="1">
    <location>
        <begin position="56"/>
        <end position="67"/>
    </location>
</feature>
<feature type="region of interest" description="Disordered" evidence="1">
    <location>
        <begin position="48"/>
        <end position="67"/>
    </location>
</feature>
<gene>
    <name evidence="3" type="ORF">FH607_017945</name>
</gene>
<dbReference type="Proteomes" id="UP000314251">
    <property type="component" value="Unassembled WGS sequence"/>
</dbReference>
<feature type="signal peptide" evidence="2">
    <location>
        <begin position="1"/>
        <end position="24"/>
    </location>
</feature>
<evidence type="ECO:0000313" key="3">
    <source>
        <dbReference type="EMBL" id="KAB8163820.1"/>
    </source>
</evidence>
<evidence type="ECO:0000256" key="1">
    <source>
        <dbReference type="SAM" id="MobiDB-lite"/>
    </source>
</evidence>
<dbReference type="EMBL" id="VDLY02000011">
    <property type="protein sequence ID" value="KAB8163820.1"/>
    <property type="molecule type" value="Genomic_DNA"/>
</dbReference>
<evidence type="ECO:0000313" key="4">
    <source>
        <dbReference type="Proteomes" id="UP000314251"/>
    </source>
</evidence>
<evidence type="ECO:0000256" key="2">
    <source>
        <dbReference type="SAM" id="SignalP"/>
    </source>
</evidence>
<feature type="chain" id="PRO_5024304318" evidence="2">
    <location>
        <begin position="25"/>
        <end position="289"/>
    </location>
</feature>
<organism evidence="3 4">
    <name type="scientific">Streptomyces mimosae</name>
    <dbReference type="NCBI Taxonomy" id="2586635"/>
    <lineage>
        <taxon>Bacteria</taxon>
        <taxon>Bacillati</taxon>
        <taxon>Actinomycetota</taxon>
        <taxon>Actinomycetes</taxon>
        <taxon>Kitasatosporales</taxon>
        <taxon>Streptomycetaceae</taxon>
        <taxon>Streptomyces</taxon>
    </lineage>
</organism>
<name>A0A5N6A7W9_9ACTN</name>
<keyword evidence="2" id="KW-0732">Signal</keyword>
<dbReference type="AlphaFoldDB" id="A0A5N6A7W9"/>
<reference evidence="3" key="1">
    <citation type="submission" date="2019-10" db="EMBL/GenBank/DDBJ databases">
        <title>Nonomuraea sp. nov., isolated from Phyllanthus amarus.</title>
        <authorList>
            <person name="Klykleung N."/>
            <person name="Tanasupawat S."/>
        </authorList>
    </citation>
    <scope>NUCLEOTIDE SEQUENCE [LARGE SCALE GENOMIC DNA]</scope>
    <source>
        <strain evidence="3">3MP-10</strain>
    </source>
</reference>
<proteinExistence type="predicted"/>
<sequence length="289" mass="30410">MRWPALTVGCALLLALLTATPAAADPADPDCYTSTPSGGIVYVCGTEGEEEEGEDGSGNGEGDGGGEPACDLSLVDNFIGATDRYCEGENACWVNNPPFEYPDPESWPEDPPSEGAVYVYKECVGPDGEIVFSDYTWEGGEEGPSLEELAQQAYGALHAPEFSLSFSPPGETLIFLDTWWWAEGAHDGEIVGSAALGVVAVGTPDRLEVDPGDGSGVLSCPIAVAEGDACTHTYQRASDGYPARARLVYDVHFEQNGAPFELPGLPDTLESPWEGAAVPVNESQATVVR</sequence>
<keyword evidence="4" id="KW-1185">Reference proteome</keyword>
<comment type="caution">
    <text evidence="3">The sequence shown here is derived from an EMBL/GenBank/DDBJ whole genome shotgun (WGS) entry which is preliminary data.</text>
</comment>
<accession>A0A5N6A7W9</accession>
<dbReference type="OrthoDB" id="5173094at2"/>
<protein>
    <submittedName>
        <fullName evidence="3">Uncharacterized protein</fullName>
    </submittedName>
</protein>
<dbReference type="RefSeq" id="WP_139669751.1">
    <property type="nucleotide sequence ID" value="NZ_VDLY02000011.1"/>
</dbReference>